<dbReference type="PROSITE" id="PS50262">
    <property type="entry name" value="G_PROTEIN_RECEP_F1_2"/>
    <property type="match status" value="1"/>
</dbReference>
<feature type="transmembrane region" description="Helical" evidence="8">
    <location>
        <begin position="95"/>
        <end position="118"/>
    </location>
</feature>
<accession>A0AAV2I1U2</accession>
<dbReference type="GO" id="GO:0005886">
    <property type="term" value="C:plasma membrane"/>
    <property type="evidence" value="ECO:0007669"/>
    <property type="project" value="TreeGrafter"/>
</dbReference>
<dbReference type="GO" id="GO:0008188">
    <property type="term" value="F:neuropeptide receptor activity"/>
    <property type="evidence" value="ECO:0007669"/>
    <property type="project" value="TreeGrafter"/>
</dbReference>
<keyword evidence="3 8" id="KW-1133">Transmembrane helix</keyword>
<evidence type="ECO:0000313" key="10">
    <source>
        <dbReference type="EMBL" id="CAL1538300.1"/>
    </source>
</evidence>
<evidence type="ECO:0000256" key="7">
    <source>
        <dbReference type="ARBA" id="ARBA00023224"/>
    </source>
</evidence>
<evidence type="ECO:0000256" key="5">
    <source>
        <dbReference type="ARBA" id="ARBA00023136"/>
    </source>
</evidence>
<feature type="domain" description="G-protein coupled receptors family 1 profile" evidence="9">
    <location>
        <begin position="43"/>
        <end position="155"/>
    </location>
</feature>
<evidence type="ECO:0000256" key="2">
    <source>
        <dbReference type="ARBA" id="ARBA00022692"/>
    </source>
</evidence>
<dbReference type="Proteomes" id="UP001497497">
    <property type="component" value="Unassembled WGS sequence"/>
</dbReference>
<feature type="transmembrane region" description="Helical" evidence="8">
    <location>
        <begin position="138"/>
        <end position="158"/>
    </location>
</feature>
<dbReference type="EMBL" id="CAXITT010000294">
    <property type="protein sequence ID" value="CAL1538300.1"/>
    <property type="molecule type" value="Genomic_DNA"/>
</dbReference>
<comment type="caution">
    <text evidence="10">The sequence shown here is derived from an EMBL/GenBank/DDBJ whole genome shotgun (WGS) entry which is preliminary data.</text>
</comment>
<gene>
    <name evidence="10" type="ORF">GSLYS_00012121001</name>
</gene>
<dbReference type="Pfam" id="PF10324">
    <property type="entry name" value="7TM_GPCR_Srw"/>
    <property type="match status" value="1"/>
</dbReference>
<protein>
    <recommendedName>
        <fullName evidence="9">G-protein coupled receptors family 1 profile domain-containing protein</fullName>
    </recommendedName>
</protein>
<evidence type="ECO:0000256" key="3">
    <source>
        <dbReference type="ARBA" id="ARBA00022989"/>
    </source>
</evidence>
<organism evidence="10 11">
    <name type="scientific">Lymnaea stagnalis</name>
    <name type="common">Great pond snail</name>
    <name type="synonym">Helix stagnalis</name>
    <dbReference type="NCBI Taxonomy" id="6523"/>
    <lineage>
        <taxon>Eukaryota</taxon>
        <taxon>Metazoa</taxon>
        <taxon>Spiralia</taxon>
        <taxon>Lophotrochozoa</taxon>
        <taxon>Mollusca</taxon>
        <taxon>Gastropoda</taxon>
        <taxon>Heterobranchia</taxon>
        <taxon>Euthyneura</taxon>
        <taxon>Panpulmonata</taxon>
        <taxon>Hygrophila</taxon>
        <taxon>Lymnaeoidea</taxon>
        <taxon>Lymnaeidae</taxon>
        <taxon>Lymnaea</taxon>
    </lineage>
</organism>
<feature type="transmembrane region" description="Helical" evidence="8">
    <location>
        <begin position="45"/>
        <end position="65"/>
    </location>
</feature>
<keyword evidence="11" id="KW-1185">Reference proteome</keyword>
<keyword evidence="4" id="KW-0297">G-protein coupled receptor</keyword>
<feature type="non-terminal residue" evidence="10">
    <location>
        <position position="170"/>
    </location>
</feature>
<comment type="subcellular location">
    <subcellularLocation>
        <location evidence="1">Membrane</location>
        <topology evidence="1">Multi-pass membrane protein</topology>
    </subcellularLocation>
</comment>
<proteinExistence type="predicted"/>
<keyword evidence="5 8" id="KW-0472">Membrane</keyword>
<dbReference type="InterPro" id="IPR019427">
    <property type="entry name" value="7TM_GPCR_serpentine_rcpt_Srw"/>
</dbReference>
<dbReference type="SUPFAM" id="SSF81321">
    <property type="entry name" value="Family A G protein-coupled receptor-like"/>
    <property type="match status" value="1"/>
</dbReference>
<evidence type="ECO:0000256" key="6">
    <source>
        <dbReference type="ARBA" id="ARBA00023170"/>
    </source>
</evidence>
<evidence type="ECO:0000256" key="1">
    <source>
        <dbReference type="ARBA" id="ARBA00004141"/>
    </source>
</evidence>
<evidence type="ECO:0000313" key="11">
    <source>
        <dbReference type="Proteomes" id="UP001497497"/>
    </source>
</evidence>
<evidence type="ECO:0000256" key="8">
    <source>
        <dbReference type="SAM" id="Phobius"/>
    </source>
</evidence>
<dbReference type="PANTHER" id="PTHR24238:SF77">
    <property type="entry name" value="NEUROPEPTIDE RECEPTOR 22"/>
    <property type="match status" value="1"/>
</dbReference>
<reference evidence="10 11" key="1">
    <citation type="submission" date="2024-04" db="EMBL/GenBank/DDBJ databases">
        <authorList>
            <consortium name="Genoscope - CEA"/>
            <person name="William W."/>
        </authorList>
    </citation>
    <scope>NUCLEOTIDE SEQUENCE [LARGE SCALE GENOMIC DNA]</scope>
</reference>
<dbReference type="PANTHER" id="PTHR24238">
    <property type="entry name" value="G-PROTEIN COUPLED RECEPTOR"/>
    <property type="match status" value="1"/>
</dbReference>
<dbReference type="InterPro" id="IPR017452">
    <property type="entry name" value="GPCR_Rhodpsn_7TM"/>
</dbReference>
<keyword evidence="6" id="KW-0675">Receptor</keyword>
<keyword evidence="2 8" id="KW-0812">Transmembrane</keyword>
<sequence>MFASMIPAYVARPVVMKFDPFLIITVAGLFFGGNSGELEKMSFSVSVTAQVTSFAVVTVSTLFLARSLHAATRWRGSIVGQVHKSTSRDKKLVKMVILISTVFIACSLPTILVFFLIPFLQDFTLTGRNKNFIRRLCYMLYAFNAISTIVNIFIYLAVSSKFKQHFCTLF</sequence>
<evidence type="ECO:0000256" key="4">
    <source>
        <dbReference type="ARBA" id="ARBA00023040"/>
    </source>
</evidence>
<dbReference type="Gene3D" id="1.20.1070.10">
    <property type="entry name" value="Rhodopsin 7-helix transmembrane proteins"/>
    <property type="match status" value="1"/>
</dbReference>
<keyword evidence="7" id="KW-0807">Transducer</keyword>
<dbReference type="AlphaFoldDB" id="A0AAV2I1U2"/>
<evidence type="ECO:0000259" key="9">
    <source>
        <dbReference type="PROSITE" id="PS50262"/>
    </source>
</evidence>
<name>A0AAV2I1U2_LYMST</name>